<gene>
    <name evidence="3" type="ORF">G5C33_14015</name>
</gene>
<protein>
    <submittedName>
        <fullName evidence="3">Aldo/keto reductase</fullName>
    </submittedName>
</protein>
<dbReference type="InterPro" id="IPR036812">
    <property type="entry name" value="NAD(P)_OxRdtase_dom_sf"/>
</dbReference>
<keyword evidence="1" id="KW-0560">Oxidoreductase</keyword>
<dbReference type="SUPFAM" id="SSF51430">
    <property type="entry name" value="NAD(P)-linked oxidoreductase"/>
    <property type="match status" value="1"/>
</dbReference>
<reference evidence="3 4" key="1">
    <citation type="submission" date="2020-02" db="EMBL/GenBank/DDBJ databases">
        <authorList>
            <person name="Zheng R.K."/>
            <person name="Sun C.M."/>
        </authorList>
    </citation>
    <scope>NUCLEOTIDE SEQUENCE [LARGE SCALE GENOMIC DNA]</scope>
    <source>
        <strain evidence="4">zrk23</strain>
    </source>
</reference>
<evidence type="ECO:0000259" key="2">
    <source>
        <dbReference type="Pfam" id="PF00248"/>
    </source>
</evidence>
<dbReference type="GO" id="GO:0016491">
    <property type="term" value="F:oxidoreductase activity"/>
    <property type="evidence" value="ECO:0007669"/>
    <property type="project" value="UniProtKB-KW"/>
</dbReference>
<dbReference type="InterPro" id="IPR050523">
    <property type="entry name" value="AKR_Detox_Biosynth"/>
</dbReference>
<proteinExistence type="predicted"/>
<organism evidence="3 4">
    <name type="scientific">Stakelama tenebrarum</name>
    <dbReference type="NCBI Taxonomy" id="2711215"/>
    <lineage>
        <taxon>Bacteria</taxon>
        <taxon>Pseudomonadati</taxon>
        <taxon>Pseudomonadota</taxon>
        <taxon>Alphaproteobacteria</taxon>
        <taxon>Sphingomonadales</taxon>
        <taxon>Sphingomonadaceae</taxon>
        <taxon>Stakelama</taxon>
    </lineage>
</organism>
<dbReference type="FunFam" id="3.20.20.100:FF:000004">
    <property type="entry name" value="Oxidoreductase, aldo/keto reductase"/>
    <property type="match status" value="1"/>
</dbReference>
<dbReference type="Proteomes" id="UP000501568">
    <property type="component" value="Chromosome"/>
</dbReference>
<accession>A0A6G6Y892</accession>
<name>A0A6G6Y892_9SPHN</name>
<dbReference type="InterPro" id="IPR023210">
    <property type="entry name" value="NADP_OxRdtase_dom"/>
</dbReference>
<dbReference type="PANTHER" id="PTHR43364:SF18">
    <property type="entry name" value="OXIDOREDUCTASE"/>
    <property type="match status" value="1"/>
</dbReference>
<evidence type="ECO:0000313" key="3">
    <source>
        <dbReference type="EMBL" id="QIG80793.1"/>
    </source>
</evidence>
<dbReference type="RefSeq" id="WP_165327801.1">
    <property type="nucleotide sequence ID" value="NZ_CP049109.1"/>
</dbReference>
<sequence length="344" mass="38131">MQYATLGNTGLIVSRLGFGALTFTQGNRTLQSVYKVGAELADQLVGRAIDAGVNFFDTADVYADGESESLLGAALKPHRDKVVLTTKVGNRGVIDRELLHGGLSRRHILWSVDQSLKRLGTDWIDCYVCHREDNFTPLEETLEALDTVVRSGKVRYIGFSNWSAWKASAAMEFQRANGLAQFTHGQMYYSLLGRDVERDHVPMMGRYDLGMTVWSPLAFGFLSGAYSRADLEKPDNRFSDFDMLGFDREQGFALLEVMRGIAERRGCTLPQLAIAWLLRRPGVTSVLIGATKAHQLDNNLGAADMVLSDEDMAELDAATAIKPIYATSQWIEPDRKTAKALRQA</sequence>
<dbReference type="KEGG" id="spzr:G5C33_14015"/>
<dbReference type="EMBL" id="CP049109">
    <property type="protein sequence ID" value="QIG80793.1"/>
    <property type="molecule type" value="Genomic_DNA"/>
</dbReference>
<dbReference type="GO" id="GO:0005829">
    <property type="term" value="C:cytosol"/>
    <property type="evidence" value="ECO:0007669"/>
    <property type="project" value="TreeGrafter"/>
</dbReference>
<dbReference type="PANTHER" id="PTHR43364">
    <property type="entry name" value="NADH-SPECIFIC METHYLGLYOXAL REDUCTASE-RELATED"/>
    <property type="match status" value="1"/>
</dbReference>
<evidence type="ECO:0000313" key="4">
    <source>
        <dbReference type="Proteomes" id="UP000501568"/>
    </source>
</evidence>
<dbReference type="Pfam" id="PF00248">
    <property type="entry name" value="Aldo_ket_red"/>
    <property type="match status" value="1"/>
</dbReference>
<feature type="domain" description="NADP-dependent oxidoreductase" evidence="2">
    <location>
        <begin position="15"/>
        <end position="318"/>
    </location>
</feature>
<dbReference type="AlphaFoldDB" id="A0A6G6Y892"/>
<dbReference type="CDD" id="cd19091">
    <property type="entry name" value="AKR_PsAKR"/>
    <property type="match status" value="1"/>
</dbReference>
<dbReference type="Gene3D" id="3.20.20.100">
    <property type="entry name" value="NADP-dependent oxidoreductase domain"/>
    <property type="match status" value="1"/>
</dbReference>
<dbReference type="InterPro" id="IPR020471">
    <property type="entry name" value="AKR"/>
</dbReference>
<evidence type="ECO:0000256" key="1">
    <source>
        <dbReference type="ARBA" id="ARBA00023002"/>
    </source>
</evidence>
<dbReference type="PRINTS" id="PR00069">
    <property type="entry name" value="ALDKETRDTASE"/>
</dbReference>
<keyword evidence="4" id="KW-1185">Reference proteome</keyword>